<evidence type="ECO:0000313" key="2">
    <source>
        <dbReference type="Proteomes" id="UP000790709"/>
    </source>
</evidence>
<accession>A0ACB8B4B4</accession>
<proteinExistence type="predicted"/>
<reference evidence="1" key="1">
    <citation type="journal article" date="2021" name="New Phytol.">
        <title>Evolutionary innovations through gain and loss of genes in the ectomycorrhizal Boletales.</title>
        <authorList>
            <person name="Wu G."/>
            <person name="Miyauchi S."/>
            <person name="Morin E."/>
            <person name="Kuo A."/>
            <person name="Drula E."/>
            <person name="Varga T."/>
            <person name="Kohler A."/>
            <person name="Feng B."/>
            <person name="Cao Y."/>
            <person name="Lipzen A."/>
            <person name="Daum C."/>
            <person name="Hundley H."/>
            <person name="Pangilinan J."/>
            <person name="Johnson J."/>
            <person name="Barry K."/>
            <person name="LaButti K."/>
            <person name="Ng V."/>
            <person name="Ahrendt S."/>
            <person name="Min B."/>
            <person name="Choi I.G."/>
            <person name="Park H."/>
            <person name="Plett J.M."/>
            <person name="Magnuson J."/>
            <person name="Spatafora J.W."/>
            <person name="Nagy L.G."/>
            <person name="Henrissat B."/>
            <person name="Grigoriev I.V."/>
            <person name="Yang Z.L."/>
            <person name="Xu J."/>
            <person name="Martin F.M."/>
        </authorList>
    </citation>
    <scope>NUCLEOTIDE SEQUENCE</scope>
    <source>
        <strain evidence="1">KUC20120723A-06</strain>
    </source>
</reference>
<gene>
    <name evidence="1" type="ORF">BV22DRAFT_837175</name>
</gene>
<sequence length="402" mass="43035">MGPGAGGRGCARGIGPGNVLFRVGAGRAARRTYGLSSSPSPPPLPPLAPNCHRTPPIAPAPPRERTTVEGPPERVCVAWAVKWVRVRGLDWCAWVGWADVRRRGWFGISGVFPPGAEWMRVGEGEWVSVAAGALAGTSVSLEPRHLSLPLSCGNEVSHSTPDPPPRPPPPPVLPAPGHANAPRCPPRPPASAPDHNLSVYLGATHPHQDWCLSFESWCENWSQSPCGVRSLELRGVLRAKPAFRAGAGGPSAASSYETRRARGGGNAVAITIAIAIALTSTQGGMLPTSRPSRASQPHRGSLAGTSETRRCARDMVRAWVHDLGVCAWLGPVCVVKHQRRPPARREVDESERARTSGFLLRQELFLSLRPRHPSLPVSRGRYRLAREDSAFCEMEATAPASC</sequence>
<comment type="caution">
    <text evidence="1">The sequence shown here is derived from an EMBL/GenBank/DDBJ whole genome shotgun (WGS) entry which is preliminary data.</text>
</comment>
<name>A0ACB8B4B4_9AGAM</name>
<organism evidence="1 2">
    <name type="scientific">Leucogyrophana mollusca</name>
    <dbReference type="NCBI Taxonomy" id="85980"/>
    <lineage>
        <taxon>Eukaryota</taxon>
        <taxon>Fungi</taxon>
        <taxon>Dikarya</taxon>
        <taxon>Basidiomycota</taxon>
        <taxon>Agaricomycotina</taxon>
        <taxon>Agaricomycetes</taxon>
        <taxon>Agaricomycetidae</taxon>
        <taxon>Boletales</taxon>
        <taxon>Boletales incertae sedis</taxon>
        <taxon>Leucogyrophana</taxon>
    </lineage>
</organism>
<keyword evidence="2" id="KW-1185">Reference proteome</keyword>
<dbReference type="EMBL" id="MU266617">
    <property type="protein sequence ID" value="KAH7919943.1"/>
    <property type="molecule type" value="Genomic_DNA"/>
</dbReference>
<dbReference type="Proteomes" id="UP000790709">
    <property type="component" value="Unassembled WGS sequence"/>
</dbReference>
<evidence type="ECO:0000313" key="1">
    <source>
        <dbReference type="EMBL" id="KAH7919943.1"/>
    </source>
</evidence>
<protein>
    <submittedName>
        <fullName evidence="1">Uncharacterized protein</fullName>
    </submittedName>
</protein>